<dbReference type="AlphaFoldDB" id="A0A1V2TD55"/>
<feature type="domain" description="Mce/MlaD" evidence="1">
    <location>
        <begin position="39"/>
        <end position="112"/>
    </location>
</feature>
<dbReference type="PANTHER" id="PTHR33371">
    <property type="entry name" value="INTERMEMBRANE PHOSPHOLIPID TRANSPORT SYSTEM BINDING PROTEIN MLAD-RELATED"/>
    <property type="match status" value="1"/>
</dbReference>
<evidence type="ECO:0000313" key="2">
    <source>
        <dbReference type="EMBL" id="ONM47271.1"/>
    </source>
</evidence>
<comment type="caution">
    <text evidence="2">The sequence shown here is derived from an EMBL/GenBank/DDBJ whole genome shotgun (WGS) entry which is preliminary data.</text>
</comment>
<evidence type="ECO:0000313" key="3">
    <source>
        <dbReference type="Proteomes" id="UP000188836"/>
    </source>
</evidence>
<name>A0A1V2TD55_9NOCA</name>
<keyword evidence="3" id="KW-1185">Reference proteome</keyword>
<evidence type="ECO:0000259" key="1">
    <source>
        <dbReference type="Pfam" id="PF02470"/>
    </source>
</evidence>
<dbReference type="EMBL" id="MUMY01000016">
    <property type="protein sequence ID" value="ONM47271.1"/>
    <property type="molecule type" value="Genomic_DNA"/>
</dbReference>
<organism evidence="2 3">
    <name type="scientific">Nocardia donostiensis</name>
    <dbReference type="NCBI Taxonomy" id="1538463"/>
    <lineage>
        <taxon>Bacteria</taxon>
        <taxon>Bacillati</taxon>
        <taxon>Actinomycetota</taxon>
        <taxon>Actinomycetes</taxon>
        <taxon>Mycobacteriales</taxon>
        <taxon>Nocardiaceae</taxon>
        <taxon>Nocardia</taxon>
    </lineage>
</organism>
<gene>
    <name evidence="2" type="ORF">B0T46_18530</name>
</gene>
<dbReference type="Proteomes" id="UP000188836">
    <property type="component" value="Unassembled WGS sequence"/>
</dbReference>
<accession>A0A1V2TD55</accession>
<dbReference type="PANTHER" id="PTHR33371:SF4">
    <property type="entry name" value="INTERMEMBRANE PHOSPHOLIPID TRANSPORT SYSTEM BINDING PROTEIN MLAD"/>
    <property type="match status" value="1"/>
</dbReference>
<reference evidence="2 3" key="1">
    <citation type="journal article" date="2016" name="Antonie Van Leeuwenhoek">
        <title>Nocardia donostiensis sp. nov., isolated from human respiratory specimens.</title>
        <authorList>
            <person name="Ercibengoa M."/>
            <person name="Bell M."/>
            <person name="Marimon J.M."/>
            <person name="Humrighouse B."/>
            <person name="Klenk H.P."/>
            <person name="Potter G."/>
            <person name="Perez-Trallero E."/>
        </authorList>
    </citation>
    <scope>NUCLEOTIDE SEQUENCE [LARGE SCALE GENOMIC DNA]</scope>
    <source>
        <strain evidence="2 3">X1655</strain>
    </source>
</reference>
<dbReference type="STRING" id="1538463.B0T36_02490"/>
<sequence>MKIGSGALASLGGIAAITVLGASYLTFGVVRADPFADYTEATMMLGDSGGLGVGSPVLLTGIEVGQVTSVDRVGDGVEVGFRVDDTRQVPTDSIVTIEHLSALGEPYVQFQPKTGDGPYLRDGQRLRSEDVRTPLSIPEVSRLVTKTMNQLDPTTVGSLVDTMSVALTGTDAVMPELTRAADILAATLISRDPQIGDLLNDFESVSQDIDWAGPATSAAAGEFVRFTEVLDELVESVGRLIETGEAPEMYLEGNGLVPFLQRLTEWLHEAGPELAAMVPALQPLTDALTTTAPRIDLSALISQALRSTDEDSVKLRVTVN</sequence>
<proteinExistence type="predicted"/>
<protein>
    <submittedName>
        <fullName evidence="2">Mammalian cell entry protein</fullName>
    </submittedName>
</protein>
<dbReference type="RefSeq" id="WP_077119026.1">
    <property type="nucleotide sequence ID" value="NZ_LOKT01000002.1"/>
</dbReference>
<dbReference type="InterPro" id="IPR052336">
    <property type="entry name" value="MlaD_Phospholipid_Transporter"/>
</dbReference>
<dbReference type="OrthoDB" id="4371474at2"/>
<dbReference type="Pfam" id="PF02470">
    <property type="entry name" value="MlaD"/>
    <property type="match status" value="1"/>
</dbReference>
<dbReference type="InterPro" id="IPR003399">
    <property type="entry name" value="Mce/MlaD"/>
</dbReference>